<reference evidence="2" key="1">
    <citation type="submission" date="2021-01" db="EMBL/GenBank/DDBJ databases">
        <authorList>
            <person name="Eckstrom K.M.E."/>
        </authorList>
    </citation>
    <scope>NUCLEOTIDE SEQUENCE</scope>
    <source>
        <strain evidence="2">UVCC 0001</strain>
    </source>
</reference>
<comment type="similarity">
    <text evidence="1">Belongs to the MDM20/NAA25 family.</text>
</comment>
<dbReference type="InterPro" id="IPR011990">
    <property type="entry name" value="TPR-like_helical_dom_sf"/>
</dbReference>
<dbReference type="SUPFAM" id="SSF48452">
    <property type="entry name" value="TPR-like"/>
    <property type="match status" value="1"/>
</dbReference>
<evidence type="ECO:0000256" key="1">
    <source>
        <dbReference type="ARBA" id="ARBA00006298"/>
    </source>
</evidence>
<gene>
    <name evidence="2" type="ORF">QBZ16_003938</name>
</gene>
<evidence type="ECO:0000313" key="3">
    <source>
        <dbReference type="Proteomes" id="UP001255856"/>
    </source>
</evidence>
<keyword evidence="3" id="KW-1185">Reference proteome</keyword>
<dbReference type="InterPro" id="IPR019183">
    <property type="entry name" value="NAA25_NatB_aux_su"/>
</dbReference>
<dbReference type="Gene3D" id="1.25.40.1040">
    <property type="match status" value="1"/>
</dbReference>
<dbReference type="PANTHER" id="PTHR22767">
    <property type="entry name" value="N-TERMINAL ACETYLTRANSFERASE-RELATED"/>
    <property type="match status" value="1"/>
</dbReference>
<dbReference type="PANTHER" id="PTHR22767:SF3">
    <property type="entry name" value="N-ALPHA-ACETYLTRANSFERASE 25, NATB AUXILIARY SUBUNIT"/>
    <property type="match status" value="1"/>
</dbReference>
<dbReference type="AlphaFoldDB" id="A0AAD9IJ04"/>
<proteinExistence type="inferred from homology"/>
<dbReference type="EMBL" id="JASFZW010000005">
    <property type="protein sequence ID" value="KAK2078070.1"/>
    <property type="molecule type" value="Genomic_DNA"/>
</dbReference>
<sequence length="1002" mass="109088">MYPEKQGIKLAEQAEKKLGYNQMVQVLKSYSLIGSGSRDEGLKLLKDVVRRGPESARVLSIMVYCFKDADRLHDIVDAYAATLRSAPRDEELLHGMFAAYGRVGNYAKQQAYALQLQKFYPQKPMYPWWIAVASGLQARAAVLAEDPEQGLPSLVLLTARLMDRAWQRTPATERRYEMLLVYVDAMQAAGEYEAALKVLKEEGEELCASPAEFHFLMAAALARSGQFKEAEKQLDLLGSHRDAISIRLALNCALIDASRGGEEAASEQAPMVPFWPVTVVGGLAEAVEHRDPYARAHRENLLTTDAAALALLSDEQTEIVRERRRHLESETEPVAGQKPALARPGMLALLELLGVELCISREKHGSKDLPEEEALAKGIVAAFERTAALDCAAADLRPYLGMLLTDAARETVAAQVGSHAGSVWSAALSEGSPSQLTGSPGEQLTALKVKQNAELVLYELGAPSKESNWQRACDLIRCHSLAQPLSANLDPKEAGPADGLLALAVSHLVADMAKEEDEGAAMLQLLACLSLLEAEQLNRTASASLRLPAAGLYVLAGCPLAVKDQLDALGVKQIMHNTLCLQAILGLHSGHSREGGDSIFSAYEHGAFSKVAEMVSFKERMAASHSLYQAEVEEAARTLREAALVHEGDALERAARAVATHKSNMYPGESKPDIDGVCFNEDLSTRPAWLPPPGRAPATLRTLRQHFAASHEPPCHAWWRQSPGSPAPNGCAEARIAWEELQRNLLEERQAIPTALLEALVGRRRLQDDYSSSEESEDEDLPQVAGAERGPFWTRVSGIAEGVWSSRKRAGLERAVADFQTYCEQELEPLEEALARFEGKDKPEDVVALVCSTVHGEHTSFLAEQAPWLGHCVQARVWLKRLGSEESTDDDTLKSCAALQKLSSTLAQRMGQLKTSIDAALGQVSAVKPEALAAAVVDFIECKNGEAAKVGEDQATFEHPNLDAVVFKTTLDRVLTEQMGALERLGRFAARCLELFGSETDS</sequence>
<evidence type="ECO:0000313" key="2">
    <source>
        <dbReference type="EMBL" id="KAK2078070.1"/>
    </source>
</evidence>
<name>A0AAD9IJ04_PROWI</name>
<dbReference type="Pfam" id="PF09797">
    <property type="entry name" value="NatB_MDM20"/>
    <property type="match status" value="2"/>
</dbReference>
<dbReference type="GO" id="GO:0031416">
    <property type="term" value="C:NatB complex"/>
    <property type="evidence" value="ECO:0007669"/>
    <property type="project" value="TreeGrafter"/>
</dbReference>
<comment type="caution">
    <text evidence="2">The sequence shown here is derived from an EMBL/GenBank/DDBJ whole genome shotgun (WGS) entry which is preliminary data.</text>
</comment>
<organism evidence="2 3">
    <name type="scientific">Prototheca wickerhamii</name>
    <dbReference type="NCBI Taxonomy" id="3111"/>
    <lineage>
        <taxon>Eukaryota</taxon>
        <taxon>Viridiplantae</taxon>
        <taxon>Chlorophyta</taxon>
        <taxon>core chlorophytes</taxon>
        <taxon>Trebouxiophyceae</taxon>
        <taxon>Chlorellales</taxon>
        <taxon>Chlorellaceae</taxon>
        <taxon>Prototheca</taxon>
    </lineage>
</organism>
<protein>
    <submittedName>
        <fullName evidence="2">Uncharacterized protein</fullName>
    </submittedName>
</protein>
<dbReference type="Proteomes" id="UP001255856">
    <property type="component" value="Unassembled WGS sequence"/>
</dbReference>
<accession>A0AAD9IJ04</accession>